<accession>A0AAV7KH42</accession>
<feature type="compositionally biased region" description="Basic and acidic residues" evidence="1">
    <location>
        <begin position="376"/>
        <end position="399"/>
    </location>
</feature>
<keyword evidence="2" id="KW-0472">Membrane</keyword>
<dbReference type="Proteomes" id="UP001165289">
    <property type="component" value="Unassembled WGS sequence"/>
</dbReference>
<dbReference type="EMBL" id="JAKMXF010000044">
    <property type="protein sequence ID" value="KAI6659995.1"/>
    <property type="molecule type" value="Genomic_DNA"/>
</dbReference>
<dbReference type="AlphaFoldDB" id="A0AAV7KH42"/>
<sequence>MRIVILILSFLLIQTSISQIVTRDKCIEADITASYLPERIPVDNPDNSGPCTDNICCTTAYIDELRDNIKVKVFRKCIRGTLDVIISIAERFFDYFSNSFGEAARVALFSAFAERAGVEDDDTSKVYIYNELSYSSQLLANLTFSRIRGDEIDDVNTRFRSALREYACDYLAYLLQEKLYLNSLRIGRISGKCICRVTDVGEKVNSLIDSFIQRFTSTIDNIAKLIRAILAIRTASLQNLQAARDFNVSSICTRQYINALACQHCQGVDTRACPNSCRLVALLCLQPLRDAFTGPYEAFIRIVRLAIDSITGENSESNEPFDLHNFQEIVGALNIQVVTFATELPELLRDIFPDNITNNDCFITRDRDIADGTFKCQEDSDRDDTKPDCTREEGDKEIVDVDTSDSGVDRPDTDNIRPDSGDNAGASQKVTSESDDRVDEFDYTTDENKFVDFLKNLLERFSLLDDFNNLFKQINSCVCRATLSGDADEERFDSLLVSRRDDQVCYEKFAGDSSIDDLDSNSAYTDLTADQRAEIRQFDAAVSEKFVDLEQLVAEDPETSSTLDQLTGDTSSGTGRLLTSLFAMFSALLSILFFLV</sequence>
<evidence type="ECO:0000256" key="3">
    <source>
        <dbReference type="SAM" id="SignalP"/>
    </source>
</evidence>
<feature type="signal peptide" evidence="3">
    <location>
        <begin position="1"/>
        <end position="18"/>
    </location>
</feature>
<evidence type="ECO:0000256" key="2">
    <source>
        <dbReference type="SAM" id="Phobius"/>
    </source>
</evidence>
<protein>
    <submittedName>
        <fullName evidence="4">Uncharacterized protein</fullName>
    </submittedName>
</protein>
<name>A0AAV7KH42_9METZ</name>
<keyword evidence="2" id="KW-0812">Transmembrane</keyword>
<comment type="caution">
    <text evidence="4">The sequence shown here is derived from an EMBL/GenBank/DDBJ whole genome shotgun (WGS) entry which is preliminary data.</text>
</comment>
<feature type="region of interest" description="Disordered" evidence="1">
    <location>
        <begin position="376"/>
        <end position="438"/>
    </location>
</feature>
<keyword evidence="5" id="KW-1185">Reference proteome</keyword>
<feature type="transmembrane region" description="Helical" evidence="2">
    <location>
        <begin position="577"/>
        <end position="595"/>
    </location>
</feature>
<keyword evidence="3" id="KW-0732">Signal</keyword>
<organism evidence="4 5">
    <name type="scientific">Oopsacas minuta</name>
    <dbReference type="NCBI Taxonomy" id="111878"/>
    <lineage>
        <taxon>Eukaryota</taxon>
        <taxon>Metazoa</taxon>
        <taxon>Porifera</taxon>
        <taxon>Hexactinellida</taxon>
        <taxon>Hexasterophora</taxon>
        <taxon>Lyssacinosida</taxon>
        <taxon>Leucopsacidae</taxon>
        <taxon>Oopsacas</taxon>
    </lineage>
</organism>
<proteinExistence type="predicted"/>
<reference evidence="4 5" key="1">
    <citation type="journal article" date="2023" name="BMC Biol.">
        <title>The compact genome of the sponge Oopsacas minuta (Hexactinellida) is lacking key metazoan core genes.</title>
        <authorList>
            <person name="Santini S."/>
            <person name="Schenkelaars Q."/>
            <person name="Jourda C."/>
            <person name="Duchesne M."/>
            <person name="Belahbib H."/>
            <person name="Rocher C."/>
            <person name="Selva M."/>
            <person name="Riesgo A."/>
            <person name="Vervoort M."/>
            <person name="Leys S.P."/>
            <person name="Kodjabachian L."/>
            <person name="Le Bivic A."/>
            <person name="Borchiellini C."/>
            <person name="Claverie J.M."/>
            <person name="Renard E."/>
        </authorList>
    </citation>
    <scope>NUCLEOTIDE SEQUENCE [LARGE SCALE GENOMIC DNA]</scope>
    <source>
        <strain evidence="4">SPO-2</strain>
    </source>
</reference>
<evidence type="ECO:0000313" key="5">
    <source>
        <dbReference type="Proteomes" id="UP001165289"/>
    </source>
</evidence>
<keyword evidence="2" id="KW-1133">Transmembrane helix</keyword>
<evidence type="ECO:0000313" key="4">
    <source>
        <dbReference type="EMBL" id="KAI6659995.1"/>
    </source>
</evidence>
<evidence type="ECO:0000256" key="1">
    <source>
        <dbReference type="SAM" id="MobiDB-lite"/>
    </source>
</evidence>
<gene>
    <name evidence="4" type="ORF">LOD99_14336</name>
</gene>
<feature type="compositionally biased region" description="Basic and acidic residues" evidence="1">
    <location>
        <begin position="407"/>
        <end position="420"/>
    </location>
</feature>
<feature type="chain" id="PRO_5043888345" evidence="3">
    <location>
        <begin position="19"/>
        <end position="596"/>
    </location>
</feature>